<dbReference type="InterPro" id="IPR000073">
    <property type="entry name" value="AB_hydrolase_1"/>
</dbReference>
<keyword evidence="4" id="KW-1185">Reference proteome</keyword>
<accession>A0A6H0XPS0</accession>
<sequence>MAQQASLLGRALKISAAVVAAYALLIGALTSTPLGKVALYANKVNTLFWHDLNYPDQFGFADGQVTPFNLETPDGQTLYAWHVLPLDVYARHEQSLRTGERHKHPVKDFTKTLPYRLITEYNDPPPRVIISFHGNAGHIAQGLRTDTYRMLAIHPNTHVFTIDYRGFGHSTGDPSEAGLIVDGTALVDYVMKVVGVPAERIVILGQSLGTAVSAGVALNFADPESALTPRLNSTEQTISPGALARQVDVPSSFAGVVLVAPFHSLPALLLTYRMGGWLPLFRPLQLLSKRVAQEVAAYGSPDDWPTARRLKAYRDALKKNPALLKSQSDDSSLKQKSLLREMGAVQILHGLNDMDIPYHQTELICEEVLGNKDGISGSKGPALFELKESGEARFRFELYPFGGHNTIVTYSPTSLAIVRAFEGFQAR</sequence>
<dbReference type="Pfam" id="PF12697">
    <property type="entry name" value="Abhydrolase_6"/>
    <property type="match status" value="1"/>
</dbReference>
<feature type="domain" description="AB hydrolase-1" evidence="2">
    <location>
        <begin position="155"/>
        <end position="308"/>
    </location>
</feature>
<evidence type="ECO:0000259" key="2">
    <source>
        <dbReference type="Pfam" id="PF12697"/>
    </source>
</evidence>
<feature type="transmembrane region" description="Helical" evidence="1">
    <location>
        <begin position="12"/>
        <end position="30"/>
    </location>
</feature>
<proteinExistence type="predicted"/>
<dbReference type="SUPFAM" id="SSF53474">
    <property type="entry name" value="alpha/beta-Hydrolases"/>
    <property type="match status" value="1"/>
</dbReference>
<dbReference type="Proteomes" id="UP000503462">
    <property type="component" value="Chromosome 2"/>
</dbReference>
<protein>
    <recommendedName>
        <fullName evidence="2">AB hydrolase-1 domain-containing protein</fullName>
    </recommendedName>
</protein>
<organism evidence="3 4">
    <name type="scientific">Peltaster fructicola</name>
    <dbReference type="NCBI Taxonomy" id="286661"/>
    <lineage>
        <taxon>Eukaryota</taxon>
        <taxon>Fungi</taxon>
        <taxon>Dikarya</taxon>
        <taxon>Ascomycota</taxon>
        <taxon>Pezizomycotina</taxon>
        <taxon>Dothideomycetes</taxon>
        <taxon>Dothideomycetes incertae sedis</taxon>
        <taxon>Peltaster</taxon>
    </lineage>
</organism>
<keyword evidence="1" id="KW-0812">Transmembrane</keyword>
<dbReference type="PANTHER" id="PTHR12277:SF81">
    <property type="entry name" value="PROTEIN ABHD13"/>
    <property type="match status" value="1"/>
</dbReference>
<dbReference type="PANTHER" id="PTHR12277">
    <property type="entry name" value="ALPHA/BETA HYDROLASE DOMAIN-CONTAINING PROTEIN"/>
    <property type="match status" value="1"/>
</dbReference>
<gene>
    <name evidence="3" type="ORF">AMS68_002136</name>
</gene>
<dbReference type="Gene3D" id="3.40.50.1820">
    <property type="entry name" value="alpha/beta hydrolase"/>
    <property type="match status" value="1"/>
</dbReference>
<evidence type="ECO:0000313" key="3">
    <source>
        <dbReference type="EMBL" id="QIW96618.1"/>
    </source>
</evidence>
<dbReference type="EMBL" id="CP051140">
    <property type="protein sequence ID" value="QIW96618.1"/>
    <property type="molecule type" value="Genomic_DNA"/>
</dbReference>
<keyword evidence="1" id="KW-1133">Transmembrane helix</keyword>
<evidence type="ECO:0000313" key="4">
    <source>
        <dbReference type="Proteomes" id="UP000503462"/>
    </source>
</evidence>
<keyword evidence="1" id="KW-0472">Membrane</keyword>
<dbReference type="AlphaFoldDB" id="A0A6H0XPS0"/>
<dbReference type="OrthoDB" id="446723at2759"/>
<dbReference type="InterPro" id="IPR029058">
    <property type="entry name" value="AB_hydrolase_fold"/>
</dbReference>
<name>A0A6H0XPS0_9PEZI</name>
<evidence type="ECO:0000256" key="1">
    <source>
        <dbReference type="SAM" id="Phobius"/>
    </source>
</evidence>
<reference evidence="3 4" key="1">
    <citation type="journal article" date="2016" name="Sci. Rep.">
        <title>Peltaster fructicola genome reveals evolution from an invasive phytopathogen to an ectophytic parasite.</title>
        <authorList>
            <person name="Xu C."/>
            <person name="Chen H."/>
            <person name="Gleason M.L."/>
            <person name="Xu J.R."/>
            <person name="Liu H."/>
            <person name="Zhang R."/>
            <person name="Sun G."/>
        </authorList>
    </citation>
    <scope>NUCLEOTIDE SEQUENCE [LARGE SCALE GENOMIC DNA]</scope>
    <source>
        <strain evidence="3 4">LNHT1506</strain>
    </source>
</reference>